<keyword evidence="2" id="KW-0732">Signal</keyword>
<dbReference type="SUPFAM" id="SSF57625">
    <property type="entry name" value="Invertebrate chitin-binding proteins"/>
    <property type="match status" value="1"/>
</dbReference>
<feature type="region of interest" description="Disordered" evidence="1">
    <location>
        <begin position="439"/>
        <end position="464"/>
    </location>
</feature>
<dbReference type="Pfam" id="PF01607">
    <property type="entry name" value="CBM_14"/>
    <property type="match status" value="1"/>
</dbReference>
<dbReference type="EMBL" id="JAODUO010001334">
    <property type="protein sequence ID" value="KAK2166132.1"/>
    <property type="molecule type" value="Genomic_DNA"/>
</dbReference>
<feature type="chain" id="PRO_5042238461" description="Chitin-binding type-2 domain-containing protein" evidence="2">
    <location>
        <begin position="22"/>
        <end position="637"/>
    </location>
</feature>
<accession>A0AAD9NDC7</accession>
<dbReference type="AlphaFoldDB" id="A0AAD9NDC7"/>
<evidence type="ECO:0000256" key="1">
    <source>
        <dbReference type="SAM" id="MobiDB-lite"/>
    </source>
</evidence>
<dbReference type="InterPro" id="IPR036508">
    <property type="entry name" value="Chitin-bd_dom_sf"/>
</dbReference>
<gene>
    <name evidence="4" type="ORF">NP493_1327g00013</name>
</gene>
<reference evidence="4" key="1">
    <citation type="journal article" date="2023" name="Mol. Biol. Evol.">
        <title>Third-Generation Sequencing Reveals the Adaptive Role of the Epigenome in Three Deep-Sea Polychaetes.</title>
        <authorList>
            <person name="Perez M."/>
            <person name="Aroh O."/>
            <person name="Sun Y."/>
            <person name="Lan Y."/>
            <person name="Juniper S.K."/>
            <person name="Young C.R."/>
            <person name="Angers B."/>
            <person name="Qian P.Y."/>
        </authorList>
    </citation>
    <scope>NUCLEOTIDE SEQUENCE</scope>
    <source>
        <strain evidence="4">R07B-5</strain>
    </source>
</reference>
<feature type="region of interest" description="Disordered" evidence="1">
    <location>
        <begin position="176"/>
        <end position="228"/>
    </location>
</feature>
<feature type="region of interest" description="Disordered" evidence="1">
    <location>
        <begin position="305"/>
        <end position="329"/>
    </location>
</feature>
<feature type="compositionally biased region" description="Basic and acidic residues" evidence="1">
    <location>
        <begin position="484"/>
        <end position="496"/>
    </location>
</feature>
<evidence type="ECO:0000256" key="2">
    <source>
        <dbReference type="SAM" id="SignalP"/>
    </source>
</evidence>
<dbReference type="Proteomes" id="UP001209878">
    <property type="component" value="Unassembled WGS sequence"/>
</dbReference>
<dbReference type="PROSITE" id="PS50940">
    <property type="entry name" value="CHIT_BIND_II"/>
    <property type="match status" value="1"/>
</dbReference>
<protein>
    <recommendedName>
        <fullName evidence="3">Chitin-binding type-2 domain-containing protein</fullName>
    </recommendedName>
</protein>
<dbReference type="CDD" id="cd00117">
    <property type="entry name" value="TFP"/>
    <property type="match status" value="1"/>
</dbReference>
<proteinExistence type="predicted"/>
<evidence type="ECO:0000313" key="5">
    <source>
        <dbReference type="Proteomes" id="UP001209878"/>
    </source>
</evidence>
<feature type="compositionally biased region" description="Basic and acidic residues" evidence="1">
    <location>
        <begin position="449"/>
        <end position="464"/>
    </location>
</feature>
<sequence length="637" mass="72742">MTMRICLRLLLFLSTVSLAPSETLRCYECTSYMYQCKATVDNRQYDIYNTTCRTKCFVRVGEDHAIYRGCFDDFADVDDLSYDYVGCRNQSWNNRQLPWCLCDTPFCNGVSMRHLGAYSGTTLNTARKGLGRERSGIFPDRVFEGRKSGHVTKYDMKETSYGASYTGFVDRLTTSGKRQAAKQARREGNQLDKQDDFTSNDNSTETSDRLDDLPSSPGRSAADEQVNRYVPQETVVSKYRTAGFDGGALYGQRLEHRIRPPTYSHGRLHNGGDEQGRRYLRRNGYDRHGAVSTRPLGERLYGEARRPPAVNPKQPRTAMFDRTRSSQRSYEDTIYENVYDRRPTEARLDGDVHASTDGDSRVGSYGRSVDGYRGTNKAAPFKAEYTLQSYPKTYRPDVYRKPDTPVAAHNDISVLSAHARPLYPHTADRRGGRYHSVARSEYSENSPYSDHKMEPDYGHKRHHNNDESYHEIHKAFRRRYPEKATVTDDEHGHSDYTHYTSESDDDSTGADRNPTDARYKSPPGRHNSHFIYGDIAASMYPRFPKDLASRIQCVKTGFYRNPIECATFVACIHDPRLKTPIMHLMHCPKGLLWDDNDKVCSVHSTTCRANVNREEGTRPGTGSNYADRGPSEERRSY</sequence>
<comment type="caution">
    <text evidence="4">The sequence shown here is derived from an EMBL/GenBank/DDBJ whole genome shotgun (WGS) entry which is preliminary data.</text>
</comment>
<feature type="region of interest" description="Disordered" evidence="1">
    <location>
        <begin position="349"/>
        <end position="368"/>
    </location>
</feature>
<feature type="region of interest" description="Disordered" evidence="1">
    <location>
        <begin position="612"/>
        <end position="637"/>
    </location>
</feature>
<organism evidence="4 5">
    <name type="scientific">Ridgeia piscesae</name>
    <name type="common">Tubeworm</name>
    <dbReference type="NCBI Taxonomy" id="27915"/>
    <lineage>
        <taxon>Eukaryota</taxon>
        <taxon>Metazoa</taxon>
        <taxon>Spiralia</taxon>
        <taxon>Lophotrochozoa</taxon>
        <taxon>Annelida</taxon>
        <taxon>Polychaeta</taxon>
        <taxon>Sedentaria</taxon>
        <taxon>Canalipalpata</taxon>
        <taxon>Sabellida</taxon>
        <taxon>Siboglinidae</taxon>
        <taxon>Ridgeia</taxon>
    </lineage>
</organism>
<evidence type="ECO:0000313" key="4">
    <source>
        <dbReference type="EMBL" id="KAK2166132.1"/>
    </source>
</evidence>
<name>A0AAD9NDC7_RIDPI</name>
<dbReference type="InterPro" id="IPR002557">
    <property type="entry name" value="Chitin-bd_dom"/>
</dbReference>
<dbReference type="GO" id="GO:0005576">
    <property type="term" value="C:extracellular region"/>
    <property type="evidence" value="ECO:0007669"/>
    <property type="project" value="InterPro"/>
</dbReference>
<feature type="region of interest" description="Disordered" evidence="1">
    <location>
        <begin position="484"/>
        <end position="525"/>
    </location>
</feature>
<feature type="compositionally biased region" description="Basic and acidic residues" evidence="1">
    <location>
        <begin position="349"/>
        <end position="360"/>
    </location>
</feature>
<feature type="signal peptide" evidence="2">
    <location>
        <begin position="1"/>
        <end position="21"/>
    </location>
</feature>
<dbReference type="GO" id="GO:0008061">
    <property type="term" value="F:chitin binding"/>
    <property type="evidence" value="ECO:0007669"/>
    <property type="project" value="InterPro"/>
</dbReference>
<keyword evidence="5" id="KW-1185">Reference proteome</keyword>
<feature type="domain" description="Chitin-binding type-2" evidence="3">
    <location>
        <begin position="550"/>
        <end position="609"/>
    </location>
</feature>
<evidence type="ECO:0000259" key="3">
    <source>
        <dbReference type="PROSITE" id="PS50940"/>
    </source>
</evidence>
<dbReference type="Gene3D" id="2.170.140.10">
    <property type="entry name" value="Chitin binding domain"/>
    <property type="match status" value="1"/>
</dbReference>
<feature type="compositionally biased region" description="Basic and acidic residues" evidence="1">
    <location>
        <begin position="184"/>
        <end position="196"/>
    </location>
</feature>